<dbReference type="EMBL" id="CM046131">
    <property type="protein sequence ID" value="KAI8430790.1"/>
    <property type="molecule type" value="Genomic_DNA"/>
</dbReference>
<evidence type="ECO:0000313" key="2">
    <source>
        <dbReference type="Proteomes" id="UP001064048"/>
    </source>
</evidence>
<dbReference type="Proteomes" id="UP001064048">
    <property type="component" value="Chromosome Z"/>
</dbReference>
<reference evidence="1 2" key="1">
    <citation type="journal article" date="2022" name="Genome Biol. Evol.">
        <title>The Spruce Budworm Genome: Reconstructing the Evolutionary History of Antifreeze Proteins.</title>
        <authorList>
            <person name="Beliveau C."/>
            <person name="Gagne P."/>
            <person name="Picq S."/>
            <person name="Vernygora O."/>
            <person name="Keeling C.I."/>
            <person name="Pinkney K."/>
            <person name="Doucet D."/>
            <person name="Wen F."/>
            <person name="Johnston J.S."/>
            <person name="Maaroufi H."/>
            <person name="Boyle B."/>
            <person name="Laroche J."/>
            <person name="Dewar K."/>
            <person name="Juretic N."/>
            <person name="Blackburn G."/>
            <person name="Nisole A."/>
            <person name="Brunet B."/>
            <person name="Brandao M."/>
            <person name="Lumley L."/>
            <person name="Duan J."/>
            <person name="Quan G."/>
            <person name="Lucarotti C.J."/>
            <person name="Roe A.D."/>
            <person name="Sperling F.A.H."/>
            <person name="Levesque R.C."/>
            <person name="Cusson M."/>
        </authorList>
    </citation>
    <scope>NUCLEOTIDE SEQUENCE [LARGE SCALE GENOMIC DNA]</scope>
    <source>
        <strain evidence="1">Glfc:IPQL:Cfum</strain>
    </source>
</reference>
<sequence>MGPKKGKDLTLDENYWRICIEDASLNDESCSVKVIIMEPAGSDQDRMYLNKFEVFAAEEKRFVIKNICKTETIFMVNQLGGEKKVKDDNLRVFEEGQAYLKDKKDIPPDILALIIKHLILKMKDEYLFIQRQKLEVREGMRQESSTMIARPEVRGTVNVKPPAPPEPPPEQPKPKGKKGEPEVVSLVPEPDEGKKYNTLLRVRGEEWRDKVYVDDFPIDGPNLYVAVTGFVEPFLAGCLVKIGVPLKAVVQIRIDPTSIKIPSTLLRSTKRGQSQTDILTEKSLKFWEDLQQLRINRDSADDFKDTAFVVFSPPYWDSENLSGDPDKIYDELCFLMYDVQDLTRQHAHYLENLDIIKIPEETENERFIKYYHQQICDLPLECVTTYSVLDSILQTVCKSQEIRDQSSGTSLSTTFTFNRPAPVEDDKVKKAETLVNDVFSVLCLTDSNKKNYRLTYGEEYENHKDPIVINHGDAAKSQTFHLGNINMNNIVFSMLLGMPVNQLWLNQERPEGELEAKVNFHVNVLLSCFDRLDVETAELYRLLHILACRKLFNNRSSLKKHHLPSTTISEFKKVYLKRSVLAEPLPKGPTLFISSSTTSPSFPSMTKSENISELIESSEEDEDVRRIRFLFDCPDISELVSAAEIANGEPILNTIDDFDYFEDFTGTRAFQVLREAFNKFNCVDYKYCEVTDCFVLMFFNSHDKDGLAREEWRSHLATPLCLQDFFDFVLEERYDWIKNEEKIYDDTLAINSLTQSKEAVNPNASKSCVENQDVDMELLMEGSLKFQEIVKLEEPDEPEPDDTPLSAKKTGSPPSTDRDSSKKTKSSAATKRTSLLAPVSNSDSSVPIPSKPFQGYDLGDRRVEVFGKDGVFYSNDGTRVSSMYTLLIPSNLEYVVLNVVPGNGNNEFWVHRALGEFVTPLVLDTCESFRITSKDQVMINIKKQKYEVPIPIATTSMTDNPKMRESMLKESSDNLNEMSHVFEVRTYHSLYVTWPNGLITESIHEENSSVLSHIKQYYVEPVRHLDEEMRCISLNGEVIIFKDSGDIEVLRPNGSFIKITKYSKRVVVNADTLEDHNSEASSDKSKKGKDKGKDKPAEKEKDKGKEKPSKLSSKSSKNPISDDESLPANKDLEYELFVEEFEIIETSGLRQKWINDCSFDIEKLLIRTATDYCLGEVFSRRMDGTHILLNKNGVQIVTFPNHTRIITTFTVEDDEIYPEWTEEEIEYFDLFSTTNVDVNELDTETLKSKASQSQKSYTGTNYSATSRISSSSKKLEEEEFKNHVRNDGYISIQITFIIEHENFATISINKADEKVTVDSPNNTSVILDKNNHYEISLDAVTVAKFEGENLFIDYEACPECRSSTTCKIKICHDEMCSVTKMQQHWLKLKDSFCKTVVVNEEGCISFMEDTADFCNENVVQSEDAQQYAARGDASERVDEDRALDGKSENSYVSHGKCREMYQAKTMRFFVLRRELTCSELVHRALLEQYKKACRWQPWCSINEHDTFGDHRSLVSLLTPVHLTETEKWLMESKMADKPAYLAYKDLKKDTGKGFYHWMRPYQRFEPHPMKPANVLPPRLPRAFILRTLEKQWKDEERNQLKGARELLNAILRYRRVMESDSETLLHVPIVDLRPEDERHIDDIVQALAHRIYEDLKSRLSEDVQSRAKPDVTTRPLPSEELSVEGELEEDFIDDFKILEEERESLTREAEIAEEMSPNLRRYWRRRAEELKEENFYLYLLREGSVPPYFRNVLGGAIWWEMNNTAGEAVTTAERRKMKCVCGESQAPEDDIAPYM</sequence>
<gene>
    <name evidence="1" type="ORF">MSG28_000952</name>
</gene>
<keyword evidence="2" id="KW-1185">Reference proteome</keyword>
<proteinExistence type="predicted"/>
<name>A0ACC0K3P7_CHOFU</name>
<comment type="caution">
    <text evidence="1">The sequence shown here is derived from an EMBL/GenBank/DDBJ whole genome shotgun (WGS) entry which is preliminary data.</text>
</comment>
<accession>A0ACC0K3P7</accession>
<evidence type="ECO:0000313" key="1">
    <source>
        <dbReference type="EMBL" id="KAI8430790.1"/>
    </source>
</evidence>
<protein>
    <submittedName>
        <fullName evidence="1">Uncharacterized protein</fullName>
    </submittedName>
</protein>
<organism evidence="1 2">
    <name type="scientific">Choristoneura fumiferana</name>
    <name type="common">Spruce budworm moth</name>
    <name type="synonym">Archips fumiferana</name>
    <dbReference type="NCBI Taxonomy" id="7141"/>
    <lineage>
        <taxon>Eukaryota</taxon>
        <taxon>Metazoa</taxon>
        <taxon>Ecdysozoa</taxon>
        <taxon>Arthropoda</taxon>
        <taxon>Hexapoda</taxon>
        <taxon>Insecta</taxon>
        <taxon>Pterygota</taxon>
        <taxon>Neoptera</taxon>
        <taxon>Endopterygota</taxon>
        <taxon>Lepidoptera</taxon>
        <taxon>Glossata</taxon>
        <taxon>Ditrysia</taxon>
        <taxon>Tortricoidea</taxon>
        <taxon>Tortricidae</taxon>
        <taxon>Tortricinae</taxon>
        <taxon>Choristoneura</taxon>
    </lineage>
</organism>